<dbReference type="EMBL" id="FZOK01000001">
    <property type="protein sequence ID" value="SNR96690.1"/>
    <property type="molecule type" value="Genomic_DNA"/>
</dbReference>
<evidence type="ECO:0000313" key="2">
    <source>
        <dbReference type="Proteomes" id="UP000198480"/>
    </source>
</evidence>
<proteinExistence type="predicted"/>
<protein>
    <submittedName>
        <fullName evidence="1">Uncharacterized protein</fullName>
    </submittedName>
</protein>
<keyword evidence="2" id="KW-1185">Reference proteome</keyword>
<accession>A0A239AMF6</accession>
<sequence length="53" mass="6134">MGEIHRALSLLQRKLLEEILSKKIKNPYFSKSTMGKLHGRIDRQRIACFGFSS</sequence>
<gene>
    <name evidence="1" type="ORF">SAMN06295967_101266</name>
</gene>
<name>A0A239AMF6_9BACT</name>
<evidence type="ECO:0000313" key="1">
    <source>
        <dbReference type="EMBL" id="SNR96690.1"/>
    </source>
</evidence>
<dbReference type="AlphaFoldDB" id="A0A239AMF6"/>
<organism evidence="1 2">
    <name type="scientific">Belliella buryatensis</name>
    <dbReference type="NCBI Taxonomy" id="1500549"/>
    <lineage>
        <taxon>Bacteria</taxon>
        <taxon>Pseudomonadati</taxon>
        <taxon>Bacteroidota</taxon>
        <taxon>Cytophagia</taxon>
        <taxon>Cytophagales</taxon>
        <taxon>Cyclobacteriaceae</taxon>
        <taxon>Belliella</taxon>
    </lineage>
</organism>
<reference evidence="2" key="1">
    <citation type="submission" date="2017-06" db="EMBL/GenBank/DDBJ databases">
        <authorList>
            <person name="Varghese N."/>
            <person name="Submissions S."/>
        </authorList>
    </citation>
    <scope>NUCLEOTIDE SEQUENCE [LARGE SCALE GENOMIC DNA]</scope>
    <source>
        <strain evidence="2">5C</strain>
    </source>
</reference>
<dbReference type="Proteomes" id="UP000198480">
    <property type="component" value="Unassembled WGS sequence"/>
</dbReference>